<evidence type="ECO:0000256" key="9">
    <source>
        <dbReference type="ARBA" id="ARBA00023180"/>
    </source>
</evidence>
<keyword evidence="6" id="KW-0297">G-protein coupled receptor</keyword>
<keyword evidence="4 12" id="KW-0812">Transmembrane</keyword>
<evidence type="ECO:0000256" key="6">
    <source>
        <dbReference type="ARBA" id="ARBA00023040"/>
    </source>
</evidence>
<organism evidence="14 15">
    <name type="scientific">Pyxicephalus adspersus</name>
    <name type="common">African bullfrog</name>
    <dbReference type="NCBI Taxonomy" id="30357"/>
    <lineage>
        <taxon>Eukaryota</taxon>
        <taxon>Metazoa</taxon>
        <taxon>Chordata</taxon>
        <taxon>Craniata</taxon>
        <taxon>Vertebrata</taxon>
        <taxon>Euteleostomi</taxon>
        <taxon>Amphibia</taxon>
        <taxon>Batrachia</taxon>
        <taxon>Anura</taxon>
        <taxon>Neobatrachia</taxon>
        <taxon>Ranoidea</taxon>
        <taxon>Pyxicephalidae</taxon>
        <taxon>Pyxicephalinae</taxon>
        <taxon>Pyxicephalus</taxon>
    </lineage>
</organism>
<dbReference type="GO" id="GO:0005886">
    <property type="term" value="C:plasma membrane"/>
    <property type="evidence" value="ECO:0007669"/>
    <property type="project" value="UniProtKB-SubCell"/>
</dbReference>
<proteinExistence type="predicted"/>
<keyword evidence="3" id="KW-1003">Cell membrane</keyword>
<name>A0AAV2ZK65_PYXAD</name>
<dbReference type="GO" id="GO:0004960">
    <property type="term" value="F:thromboxane receptor activity"/>
    <property type="evidence" value="ECO:0007669"/>
    <property type="project" value="InterPro"/>
</dbReference>
<dbReference type="InterPro" id="IPR008365">
    <property type="entry name" value="Prostanoid_rcpt"/>
</dbReference>
<gene>
    <name evidence="14" type="ORF">GDO54_005445</name>
</gene>
<accession>A0AAV2ZK65</accession>
<feature type="domain" description="G-protein coupled receptors family 1 profile" evidence="13">
    <location>
        <begin position="31"/>
        <end position="274"/>
    </location>
</feature>
<evidence type="ECO:0000256" key="1">
    <source>
        <dbReference type="ARBA" id="ARBA00004651"/>
    </source>
</evidence>
<dbReference type="PRINTS" id="PR00429">
    <property type="entry name" value="THROMBOXANER"/>
</dbReference>
<dbReference type="Proteomes" id="UP001181693">
    <property type="component" value="Unassembled WGS sequence"/>
</dbReference>
<dbReference type="PROSITE" id="PS50262">
    <property type="entry name" value="G_PROTEIN_RECEP_F1_2"/>
    <property type="match status" value="1"/>
</dbReference>
<keyword evidence="5 12" id="KW-1133">Transmembrane helix</keyword>
<evidence type="ECO:0000313" key="14">
    <source>
        <dbReference type="EMBL" id="DBA14484.1"/>
    </source>
</evidence>
<keyword evidence="7 12" id="KW-0472">Membrane</keyword>
<keyword evidence="15" id="KW-1185">Reference proteome</keyword>
<dbReference type="PRINTS" id="PR01788">
    <property type="entry name" value="PROSTANOIDR"/>
</dbReference>
<protein>
    <recommendedName>
        <fullName evidence="2">Thromboxane A2 receptor</fullName>
    </recommendedName>
    <alternativeName>
        <fullName evidence="11">Prostanoid TP receptor</fullName>
    </alternativeName>
</protein>
<comment type="subcellular location">
    <subcellularLocation>
        <location evidence="1">Cell membrane</location>
        <topology evidence="1">Multi-pass membrane protein</topology>
    </subcellularLocation>
</comment>
<keyword evidence="8" id="KW-0675">Receptor</keyword>
<dbReference type="InterPro" id="IPR001105">
    <property type="entry name" value="Thbox_rcpt"/>
</dbReference>
<feature type="transmembrane region" description="Helical" evidence="12">
    <location>
        <begin position="18"/>
        <end position="40"/>
    </location>
</feature>
<keyword evidence="9" id="KW-0325">Glycoprotein</keyword>
<evidence type="ECO:0000256" key="3">
    <source>
        <dbReference type="ARBA" id="ARBA00022475"/>
    </source>
</evidence>
<dbReference type="AlphaFoldDB" id="A0AAV2ZK65"/>
<evidence type="ECO:0000256" key="12">
    <source>
        <dbReference type="SAM" id="Phobius"/>
    </source>
</evidence>
<feature type="transmembrane region" description="Helical" evidence="12">
    <location>
        <begin position="52"/>
        <end position="78"/>
    </location>
</feature>
<dbReference type="Gene3D" id="1.20.1070.10">
    <property type="entry name" value="Rhodopsin 7-helix transmembrane proteins"/>
    <property type="match status" value="1"/>
</dbReference>
<dbReference type="InterPro" id="IPR017452">
    <property type="entry name" value="GPCR_Rhodpsn_7TM"/>
</dbReference>
<dbReference type="InterPro" id="IPR000276">
    <property type="entry name" value="GPCR_Rhodpsn"/>
</dbReference>
<evidence type="ECO:0000256" key="11">
    <source>
        <dbReference type="ARBA" id="ARBA00029815"/>
    </source>
</evidence>
<evidence type="ECO:0000313" key="15">
    <source>
        <dbReference type="Proteomes" id="UP001181693"/>
    </source>
</evidence>
<keyword evidence="10" id="KW-0807">Transducer</keyword>
<dbReference type="GO" id="GO:0007204">
    <property type="term" value="P:positive regulation of cytosolic calcium ion concentration"/>
    <property type="evidence" value="ECO:0007669"/>
    <property type="project" value="TreeGrafter"/>
</dbReference>
<reference evidence="14" key="1">
    <citation type="thesis" date="2020" institute="ProQuest LLC" country="789 East Eisenhower Parkway, Ann Arbor, MI, USA">
        <title>Comparative Genomics and Chromosome Evolution.</title>
        <authorList>
            <person name="Mudd A.B."/>
        </authorList>
    </citation>
    <scope>NUCLEOTIDE SEQUENCE</scope>
    <source>
        <strain evidence="14">1538</strain>
        <tissue evidence="14">Blood</tissue>
    </source>
</reference>
<dbReference type="GO" id="GO:0006954">
    <property type="term" value="P:inflammatory response"/>
    <property type="evidence" value="ECO:0007669"/>
    <property type="project" value="TreeGrafter"/>
</dbReference>
<feature type="transmembrane region" description="Helical" evidence="12">
    <location>
        <begin position="188"/>
        <end position="212"/>
    </location>
</feature>
<evidence type="ECO:0000256" key="4">
    <source>
        <dbReference type="ARBA" id="ARBA00022692"/>
    </source>
</evidence>
<evidence type="ECO:0000256" key="2">
    <source>
        <dbReference type="ARBA" id="ARBA00017628"/>
    </source>
</evidence>
<feature type="transmembrane region" description="Helical" evidence="12">
    <location>
        <begin position="139"/>
        <end position="160"/>
    </location>
</feature>
<evidence type="ECO:0000256" key="7">
    <source>
        <dbReference type="ARBA" id="ARBA00023136"/>
    </source>
</evidence>
<dbReference type="EMBL" id="DYDO01000013">
    <property type="protein sequence ID" value="DBA14484.1"/>
    <property type="molecule type" value="Genomic_DNA"/>
</dbReference>
<dbReference type="GO" id="GO:0004956">
    <property type="term" value="F:prostaglandin D receptor activity"/>
    <property type="evidence" value="ECO:0007669"/>
    <property type="project" value="TreeGrafter"/>
</dbReference>
<evidence type="ECO:0000256" key="5">
    <source>
        <dbReference type="ARBA" id="ARBA00022989"/>
    </source>
</evidence>
<dbReference type="PANTHER" id="PTHR11866:SF14">
    <property type="entry name" value="PROSTAGLANDIN D2 RECEPTOR"/>
    <property type="match status" value="1"/>
</dbReference>
<evidence type="ECO:0000256" key="10">
    <source>
        <dbReference type="ARBA" id="ARBA00023224"/>
    </source>
</evidence>
<evidence type="ECO:0000256" key="8">
    <source>
        <dbReference type="ARBA" id="ARBA00023170"/>
    </source>
</evidence>
<dbReference type="SUPFAM" id="SSF81321">
    <property type="entry name" value="Family A G protein-coupled receptor-like"/>
    <property type="match status" value="1"/>
</dbReference>
<dbReference type="PANTHER" id="PTHR11866">
    <property type="entry name" value="G-PROTEIN COUPLED RECEPTOR FAMILY 1 MEMBER"/>
    <property type="match status" value="1"/>
</dbReference>
<dbReference type="Pfam" id="PF00001">
    <property type="entry name" value="7tm_1"/>
    <property type="match status" value="1"/>
</dbReference>
<feature type="transmembrane region" description="Helical" evidence="12">
    <location>
        <begin position="251"/>
        <end position="273"/>
    </location>
</feature>
<evidence type="ECO:0000259" key="13">
    <source>
        <dbReference type="PROSITE" id="PS50262"/>
    </source>
</evidence>
<comment type="caution">
    <text evidence="14">The sequence shown here is derived from an EMBL/GenBank/DDBJ whole genome shotgun (WGS) entry which is preliminary data.</text>
</comment>
<feature type="transmembrane region" description="Helical" evidence="12">
    <location>
        <begin position="98"/>
        <end position="127"/>
    </location>
</feature>
<sequence>MELYPCSSRRDIQGDHSLVPSSVLFAAGLLGNIIAFIILWQHKLNVKSKKTSVFYMMVTGLTIINLTGKIVVCPVVIAAYSKNETLFQLTENQNLCHFFAFCMTFFGLAPTLILLAMAVDCWLALAYPFTYLRCITNKVGLVVPLVSCVFSLGFCSLPFFGIGRFVQYCPGTWCFIEMTVRDSASKDLIYSMLYGTIMGVLVMAIIFFNGAIMRKLYNMYRNNSMRTVVGFKVGNKGMNGGQAQMKELDHLILLAVMTVIFAICSLPLTVSMYE</sequence>